<name>A0A6G1DAJ1_9ORYZ</name>
<organism evidence="1 2">
    <name type="scientific">Oryza meyeriana var. granulata</name>
    <dbReference type="NCBI Taxonomy" id="110450"/>
    <lineage>
        <taxon>Eukaryota</taxon>
        <taxon>Viridiplantae</taxon>
        <taxon>Streptophyta</taxon>
        <taxon>Embryophyta</taxon>
        <taxon>Tracheophyta</taxon>
        <taxon>Spermatophyta</taxon>
        <taxon>Magnoliopsida</taxon>
        <taxon>Liliopsida</taxon>
        <taxon>Poales</taxon>
        <taxon>Poaceae</taxon>
        <taxon>BOP clade</taxon>
        <taxon>Oryzoideae</taxon>
        <taxon>Oryzeae</taxon>
        <taxon>Oryzinae</taxon>
        <taxon>Oryza</taxon>
        <taxon>Oryza meyeriana</taxon>
    </lineage>
</organism>
<evidence type="ECO:0000313" key="2">
    <source>
        <dbReference type="Proteomes" id="UP000479710"/>
    </source>
</evidence>
<dbReference type="EMBL" id="SPHZ02000007">
    <property type="protein sequence ID" value="KAF0909430.1"/>
    <property type="molecule type" value="Genomic_DNA"/>
</dbReference>
<accession>A0A6G1DAJ1</accession>
<comment type="caution">
    <text evidence="1">The sequence shown here is derived from an EMBL/GenBank/DDBJ whole genome shotgun (WGS) entry which is preliminary data.</text>
</comment>
<gene>
    <name evidence="1" type="ORF">E2562_036246</name>
</gene>
<dbReference type="Proteomes" id="UP000479710">
    <property type="component" value="Unassembled WGS sequence"/>
</dbReference>
<sequence>MATGRQRCAGAAAALAGWRRWPDAVAALGIEDDDGGGVDGAQGRRPWQWRLAAATGEKRCGDGYDSSDSGARGSGLGLGLLGRRLYVWGDLAADSALAVAERRRRH</sequence>
<protein>
    <submittedName>
        <fullName evidence="1">Uncharacterized protein</fullName>
    </submittedName>
</protein>
<dbReference type="AlphaFoldDB" id="A0A6G1DAJ1"/>
<keyword evidence="2" id="KW-1185">Reference proteome</keyword>
<reference evidence="1 2" key="1">
    <citation type="submission" date="2019-11" db="EMBL/GenBank/DDBJ databases">
        <title>Whole genome sequence of Oryza granulata.</title>
        <authorList>
            <person name="Li W."/>
        </authorList>
    </citation>
    <scope>NUCLEOTIDE SEQUENCE [LARGE SCALE GENOMIC DNA]</scope>
    <source>
        <strain evidence="2">cv. Menghai</strain>
        <tissue evidence="1">Leaf</tissue>
    </source>
</reference>
<evidence type="ECO:0000313" key="1">
    <source>
        <dbReference type="EMBL" id="KAF0909430.1"/>
    </source>
</evidence>
<proteinExistence type="predicted"/>